<dbReference type="Gene3D" id="3.30.1950.10">
    <property type="entry name" value="wza like domain"/>
    <property type="match status" value="1"/>
</dbReference>
<name>A0A6V8MPT9_9BACT</name>
<gene>
    <name evidence="17" type="ORF">GMST_43910</name>
</gene>
<keyword evidence="9" id="KW-0406">Ion transport</keyword>
<evidence type="ECO:0000256" key="2">
    <source>
        <dbReference type="ARBA" id="ARBA00009450"/>
    </source>
</evidence>
<accession>A0A6V8MPT9</accession>
<keyword evidence="13" id="KW-0998">Cell outer membrane</keyword>
<keyword evidence="18" id="KW-1185">Reference proteome</keyword>
<evidence type="ECO:0000256" key="8">
    <source>
        <dbReference type="ARBA" id="ARBA00023047"/>
    </source>
</evidence>
<organism evidence="17 18">
    <name type="scientific">Geomonas silvestris</name>
    <dbReference type="NCBI Taxonomy" id="2740184"/>
    <lineage>
        <taxon>Bacteria</taxon>
        <taxon>Pseudomonadati</taxon>
        <taxon>Thermodesulfobacteriota</taxon>
        <taxon>Desulfuromonadia</taxon>
        <taxon>Geobacterales</taxon>
        <taxon>Geobacteraceae</taxon>
        <taxon>Geomonas</taxon>
    </lineage>
</organism>
<keyword evidence="14" id="KW-0449">Lipoprotein</keyword>
<feature type="domain" description="Polysaccharide export protein N-terminal" evidence="15">
    <location>
        <begin position="37"/>
        <end position="108"/>
    </location>
</feature>
<evidence type="ECO:0000259" key="16">
    <source>
        <dbReference type="Pfam" id="PF22461"/>
    </source>
</evidence>
<dbReference type="PANTHER" id="PTHR33619">
    <property type="entry name" value="POLYSACCHARIDE EXPORT PROTEIN GFCE-RELATED"/>
    <property type="match status" value="1"/>
</dbReference>
<comment type="subcellular location">
    <subcellularLocation>
        <location evidence="1">Cell outer membrane</location>
        <topology evidence="1">Multi-pass membrane protein</topology>
    </subcellularLocation>
</comment>
<keyword evidence="12" id="KW-0564">Palmitate</keyword>
<feature type="domain" description="SLBB" evidence="16">
    <location>
        <begin position="115"/>
        <end position="195"/>
    </location>
</feature>
<dbReference type="GO" id="GO:0006811">
    <property type="term" value="P:monoatomic ion transport"/>
    <property type="evidence" value="ECO:0007669"/>
    <property type="project" value="UniProtKB-KW"/>
</dbReference>
<keyword evidence="4" id="KW-1134">Transmembrane beta strand</keyword>
<dbReference type="EMBL" id="BLXX01000027">
    <property type="protein sequence ID" value="GFO62066.1"/>
    <property type="molecule type" value="Genomic_DNA"/>
</dbReference>
<protein>
    <submittedName>
        <fullName evidence="17">Sugar ABC transporter substrate-binding protein</fullName>
    </submittedName>
</protein>
<keyword evidence="7" id="KW-0732">Signal</keyword>
<keyword evidence="10" id="KW-0626">Porin</keyword>
<evidence type="ECO:0000256" key="11">
    <source>
        <dbReference type="ARBA" id="ARBA00023136"/>
    </source>
</evidence>
<dbReference type="GO" id="GO:0046930">
    <property type="term" value="C:pore complex"/>
    <property type="evidence" value="ECO:0007669"/>
    <property type="project" value="UniProtKB-KW"/>
</dbReference>
<dbReference type="Proteomes" id="UP000556026">
    <property type="component" value="Unassembled WGS sequence"/>
</dbReference>
<evidence type="ECO:0000256" key="13">
    <source>
        <dbReference type="ARBA" id="ARBA00023237"/>
    </source>
</evidence>
<keyword evidence="6" id="KW-0812">Transmembrane</keyword>
<evidence type="ECO:0000259" key="15">
    <source>
        <dbReference type="Pfam" id="PF02563"/>
    </source>
</evidence>
<dbReference type="InterPro" id="IPR003715">
    <property type="entry name" value="Poly_export_N"/>
</dbReference>
<comment type="caution">
    <text evidence="17">The sequence shown here is derived from an EMBL/GenBank/DDBJ whole genome shotgun (WGS) entry which is preliminary data.</text>
</comment>
<keyword evidence="8" id="KW-0625">Polysaccharide transport</keyword>
<evidence type="ECO:0000256" key="1">
    <source>
        <dbReference type="ARBA" id="ARBA00004571"/>
    </source>
</evidence>
<dbReference type="PANTHER" id="PTHR33619:SF3">
    <property type="entry name" value="POLYSACCHARIDE EXPORT PROTEIN GFCE-RELATED"/>
    <property type="match status" value="1"/>
</dbReference>
<comment type="similarity">
    <text evidence="2">Belongs to the BexD/CtrA/VexA family.</text>
</comment>
<evidence type="ECO:0000256" key="5">
    <source>
        <dbReference type="ARBA" id="ARBA00022597"/>
    </source>
</evidence>
<evidence type="ECO:0000256" key="12">
    <source>
        <dbReference type="ARBA" id="ARBA00023139"/>
    </source>
</evidence>
<evidence type="ECO:0000313" key="17">
    <source>
        <dbReference type="EMBL" id="GFO62066.1"/>
    </source>
</evidence>
<evidence type="ECO:0000256" key="4">
    <source>
        <dbReference type="ARBA" id="ARBA00022452"/>
    </source>
</evidence>
<dbReference type="GO" id="GO:0009279">
    <property type="term" value="C:cell outer membrane"/>
    <property type="evidence" value="ECO:0007669"/>
    <property type="project" value="UniProtKB-SubCell"/>
</dbReference>
<dbReference type="GO" id="GO:0015288">
    <property type="term" value="F:porin activity"/>
    <property type="evidence" value="ECO:0007669"/>
    <property type="project" value="UniProtKB-KW"/>
</dbReference>
<dbReference type="AlphaFoldDB" id="A0A6V8MPT9"/>
<keyword evidence="3" id="KW-0813">Transport</keyword>
<evidence type="ECO:0000313" key="18">
    <source>
        <dbReference type="Proteomes" id="UP000556026"/>
    </source>
</evidence>
<sequence length="226" mass="24545">MNGRKVIWLILMLLIVGCSHVATGRPGLPQNSVVPIKEYRIQPGDQLDVKLFYNPELNEQLTVRPDGKITLQLVNDIVAAGLTPAELTAALTKAYSSELRNPKVAVILKTSVADRVYVDGEVNRAGLIPLLGPTTLLQSISQAGGLKETAKSGEVILLRKTEDNKITAYRVNLEEALSGSTAEDVVLKPNDIVFVPKSTISNINTWVDLYIRRNIPIPLGLSVGTL</sequence>
<dbReference type="GO" id="GO:0015159">
    <property type="term" value="F:polysaccharide transmembrane transporter activity"/>
    <property type="evidence" value="ECO:0007669"/>
    <property type="project" value="InterPro"/>
</dbReference>
<dbReference type="InterPro" id="IPR049712">
    <property type="entry name" value="Poly_export"/>
</dbReference>
<dbReference type="PROSITE" id="PS51257">
    <property type="entry name" value="PROKAR_LIPOPROTEIN"/>
    <property type="match status" value="1"/>
</dbReference>
<evidence type="ECO:0000256" key="10">
    <source>
        <dbReference type="ARBA" id="ARBA00023114"/>
    </source>
</evidence>
<keyword evidence="11" id="KW-0472">Membrane</keyword>
<dbReference type="RefSeq" id="WP_183356844.1">
    <property type="nucleotide sequence ID" value="NZ_BLXX01000027.1"/>
</dbReference>
<dbReference type="Pfam" id="PF22461">
    <property type="entry name" value="SLBB_2"/>
    <property type="match status" value="1"/>
</dbReference>
<dbReference type="Gene3D" id="3.10.560.10">
    <property type="entry name" value="Outer membrane lipoprotein wza domain like"/>
    <property type="match status" value="1"/>
</dbReference>
<evidence type="ECO:0000256" key="14">
    <source>
        <dbReference type="ARBA" id="ARBA00023288"/>
    </source>
</evidence>
<dbReference type="Pfam" id="PF02563">
    <property type="entry name" value="Poly_export"/>
    <property type="match status" value="1"/>
</dbReference>
<evidence type="ECO:0000256" key="7">
    <source>
        <dbReference type="ARBA" id="ARBA00022729"/>
    </source>
</evidence>
<dbReference type="InterPro" id="IPR054765">
    <property type="entry name" value="SLBB_dom"/>
</dbReference>
<evidence type="ECO:0000256" key="6">
    <source>
        <dbReference type="ARBA" id="ARBA00022692"/>
    </source>
</evidence>
<proteinExistence type="inferred from homology"/>
<evidence type="ECO:0000256" key="9">
    <source>
        <dbReference type="ARBA" id="ARBA00023065"/>
    </source>
</evidence>
<evidence type="ECO:0000256" key="3">
    <source>
        <dbReference type="ARBA" id="ARBA00022448"/>
    </source>
</evidence>
<reference evidence="18" key="1">
    <citation type="submission" date="2020-06" db="EMBL/GenBank/DDBJ databases">
        <title>Draft genomic sequence of Geomonas sp. Red330.</title>
        <authorList>
            <person name="Itoh H."/>
            <person name="Zhenxing X."/>
            <person name="Ushijima N."/>
            <person name="Masuda Y."/>
            <person name="Shiratori Y."/>
            <person name="Senoo K."/>
        </authorList>
    </citation>
    <scope>NUCLEOTIDE SEQUENCE [LARGE SCALE GENOMIC DNA]</scope>
    <source>
        <strain evidence="18">Red330</strain>
    </source>
</reference>
<keyword evidence="5" id="KW-0762">Sugar transport</keyword>